<evidence type="ECO:0000259" key="5">
    <source>
        <dbReference type="Pfam" id="PF10017"/>
    </source>
</evidence>
<dbReference type="InterPro" id="IPR042095">
    <property type="entry name" value="SUMF_sf"/>
</dbReference>
<evidence type="ECO:0008006" key="8">
    <source>
        <dbReference type="Google" id="ProtNLM"/>
    </source>
</evidence>
<dbReference type="Gene3D" id="3.90.1580.10">
    <property type="entry name" value="paralog of FGE (formylglycine-generating enzyme)"/>
    <property type="match status" value="1"/>
</dbReference>
<accession>A0A316VY37</accession>
<feature type="region of interest" description="Disordered" evidence="3">
    <location>
        <begin position="1"/>
        <end position="27"/>
    </location>
</feature>
<feature type="compositionally biased region" description="Low complexity" evidence="3">
    <location>
        <begin position="1"/>
        <end position="22"/>
    </location>
</feature>
<name>A0A316VY37_9BASI</name>
<dbReference type="Proteomes" id="UP000245783">
    <property type="component" value="Unassembled WGS sequence"/>
</dbReference>
<dbReference type="InterPro" id="IPR029063">
    <property type="entry name" value="SAM-dependent_MTases_sf"/>
</dbReference>
<protein>
    <recommendedName>
        <fullName evidence="8">DUF323 domain-containing protein</fullName>
    </recommendedName>
</protein>
<dbReference type="InterPro" id="IPR005532">
    <property type="entry name" value="SUMF_dom"/>
</dbReference>
<dbReference type="GO" id="GO:0008168">
    <property type="term" value="F:methyltransferase activity"/>
    <property type="evidence" value="ECO:0007669"/>
    <property type="project" value="UniProtKB-KW"/>
</dbReference>
<keyword evidence="1" id="KW-0489">Methyltransferase</keyword>
<evidence type="ECO:0000256" key="3">
    <source>
        <dbReference type="SAM" id="MobiDB-lite"/>
    </source>
</evidence>
<dbReference type="RefSeq" id="XP_025369560.1">
    <property type="nucleotide sequence ID" value="XM_025513981.1"/>
</dbReference>
<dbReference type="Pfam" id="PF10017">
    <property type="entry name" value="Methyltransf_33"/>
    <property type="match status" value="2"/>
</dbReference>
<evidence type="ECO:0000313" key="6">
    <source>
        <dbReference type="EMBL" id="PWN42400.1"/>
    </source>
</evidence>
<dbReference type="PANTHER" id="PTHR43397">
    <property type="entry name" value="ERGOTHIONEINE BIOSYNTHESIS PROTEIN 1"/>
    <property type="match status" value="1"/>
</dbReference>
<dbReference type="EMBL" id="KZ819380">
    <property type="protein sequence ID" value="PWN42400.1"/>
    <property type="molecule type" value="Genomic_DNA"/>
</dbReference>
<reference evidence="6 7" key="1">
    <citation type="journal article" date="2018" name="Mol. Biol. Evol.">
        <title>Broad Genomic Sampling Reveals a Smut Pathogenic Ancestry of the Fungal Clade Ustilaginomycotina.</title>
        <authorList>
            <person name="Kijpornyongpan T."/>
            <person name="Mondo S.J."/>
            <person name="Barry K."/>
            <person name="Sandor L."/>
            <person name="Lee J."/>
            <person name="Lipzen A."/>
            <person name="Pangilinan J."/>
            <person name="LaButti K."/>
            <person name="Hainaut M."/>
            <person name="Henrissat B."/>
            <person name="Grigoriev I.V."/>
            <person name="Spatafora J.W."/>
            <person name="Aime M.C."/>
        </authorList>
    </citation>
    <scope>NUCLEOTIDE SEQUENCE [LARGE SCALE GENOMIC DNA]</scope>
    <source>
        <strain evidence="6 7">MCA 4658</strain>
    </source>
</reference>
<feature type="region of interest" description="Disordered" evidence="3">
    <location>
        <begin position="144"/>
        <end position="179"/>
    </location>
</feature>
<dbReference type="InterPro" id="IPR019257">
    <property type="entry name" value="MeTrfase_dom"/>
</dbReference>
<dbReference type="InterPro" id="IPR016187">
    <property type="entry name" value="CTDL_fold"/>
</dbReference>
<dbReference type="AlphaFoldDB" id="A0A316VY37"/>
<gene>
    <name evidence="6" type="ORF">IE81DRAFT_323557</name>
</gene>
<feature type="domain" description="Histidine-specific methyltransferase SAM-dependent" evidence="5">
    <location>
        <begin position="94"/>
        <end position="139"/>
    </location>
</feature>
<evidence type="ECO:0000313" key="7">
    <source>
        <dbReference type="Proteomes" id="UP000245783"/>
    </source>
</evidence>
<dbReference type="Pfam" id="PF03781">
    <property type="entry name" value="FGE-sulfatase"/>
    <property type="match status" value="1"/>
</dbReference>
<feature type="domain" description="Sulfatase-modifying factor enzyme-like" evidence="4">
    <location>
        <begin position="794"/>
        <end position="1013"/>
    </location>
</feature>
<evidence type="ECO:0000256" key="1">
    <source>
        <dbReference type="ARBA" id="ARBA00022603"/>
    </source>
</evidence>
<dbReference type="InterPro" id="IPR051128">
    <property type="entry name" value="EgtD_Methyltrsf_superfamily"/>
</dbReference>
<dbReference type="Gene3D" id="3.40.50.150">
    <property type="entry name" value="Vaccinia Virus protein VP39"/>
    <property type="match status" value="1"/>
</dbReference>
<organism evidence="6 7">
    <name type="scientific">Ceraceosorus guamensis</name>
    <dbReference type="NCBI Taxonomy" id="1522189"/>
    <lineage>
        <taxon>Eukaryota</taxon>
        <taxon>Fungi</taxon>
        <taxon>Dikarya</taxon>
        <taxon>Basidiomycota</taxon>
        <taxon>Ustilaginomycotina</taxon>
        <taxon>Exobasidiomycetes</taxon>
        <taxon>Ceraceosorales</taxon>
        <taxon>Ceraceosoraceae</taxon>
        <taxon>Ceraceosorus</taxon>
    </lineage>
</organism>
<keyword evidence="2" id="KW-0808">Transferase</keyword>
<dbReference type="SUPFAM" id="SSF56436">
    <property type="entry name" value="C-type lectin-like"/>
    <property type="match status" value="1"/>
</dbReference>
<keyword evidence="7" id="KW-1185">Reference proteome</keyword>
<dbReference type="STRING" id="1522189.A0A316VY37"/>
<evidence type="ECO:0000259" key="4">
    <source>
        <dbReference type="Pfam" id="PF03781"/>
    </source>
</evidence>
<sequence length="1031" mass="113154">MAPTATTPTPTPAQPATATAKPLVSKAAQPAGAASVGSALEAPLIELYSAQQANSPEASQQRLRQAIIDGLKGGDNFIIPGDVNSSTDRQWAYRRTLPTEIVYSEKGLQLYDQLVEEPEYYLWSAELEILQKHAPEIALRLFGHPTRPSKKQGDQDGQDQGGDGGESKDETDGGYPVLDQHKEKWGDAQVGKHNGGVNAEEGLDGDSAVGPASLIELGAGSLRKTIHLIRALQGLPDAAKVTNENKAGTKQSSASPAINYYALDLDRSELVRTLGELHDQERGASDTKDKHNFTIYDGAVALNGIWATYDQGLEYVGQGGLAPKQGQKEGQRCFLWLGSSCGNLDRRELADFLHASSEKALRPGDSLLISIDRRNKPEDVAAAYHDANGTTEKFILEGLVHANRVLGKDVFQNGAWRYHDRYNELEGRHESYYQSTKAQTLNVPGEADAIHIEEGELILVEVSYKHSELEIHDVLDQAGLRVVQRWSTDGDKKYDMWLVERPAFHFPSSHLNTGSRVDQLAGLTAQQAFGARGSWEFDSTGGAGANALKAPHRHARTGLPSIDEWQTMWKAWDTVTLTMIPPKMLFEKPIDLRHICLFYIGHIPAFVDIMVCKVTGEEHIDSHFSCIFERGIDPHMDDETKCNPHSEVPQKDEDWPALDAILAYREKVMERIYGIYGDVATGARSLDRALARTIWMVYEHIALHMETLLYMLLQSPNTLPPAGFTAPDWPSLARQWDAADAAVGGEAARTALLHFKSAPVIIGHDDDDRQDTKFAISKPSKNVEDLNAQLHASFGWDNESPARVTQTGAFAAEAAPISNGQYLKYLRDHKLVGDPDAVPSSWIGAGSSSDPFRVRTVYGPVGMSVAHLWPLCASGKQLADYAASKGGRLPTHAELRCFLDASSGPNVTDRPGSNVGYTNWHPVPPQLARHESGIVIPGHNGGVWEWTSSPHVEYEGYKPSLYYTGYSSDFLDGKHDIVLGGSWATTPSIAGRRTVINWYQQPYPFIFGGARVVYDDKTEVKASRSRSPPRA</sequence>
<evidence type="ECO:0000256" key="2">
    <source>
        <dbReference type="ARBA" id="ARBA00022679"/>
    </source>
</evidence>
<feature type="domain" description="Histidine-specific methyltransferase SAM-dependent" evidence="5">
    <location>
        <begin position="209"/>
        <end position="494"/>
    </location>
</feature>
<dbReference type="FunCoup" id="A0A316VY37">
    <property type="interactions" value="8"/>
</dbReference>
<dbReference type="OrthoDB" id="659at2759"/>
<dbReference type="PANTHER" id="PTHR43397:SF1">
    <property type="entry name" value="ERGOTHIONEINE BIOSYNTHESIS PROTEIN 1"/>
    <property type="match status" value="1"/>
</dbReference>
<dbReference type="InParanoid" id="A0A316VY37"/>
<proteinExistence type="predicted"/>
<dbReference type="GO" id="GO:0032259">
    <property type="term" value="P:methylation"/>
    <property type="evidence" value="ECO:0007669"/>
    <property type="project" value="UniProtKB-KW"/>
</dbReference>
<dbReference type="GeneID" id="37035851"/>